<keyword evidence="1" id="KW-1133">Transmembrane helix</keyword>
<keyword evidence="3" id="KW-1185">Reference proteome</keyword>
<dbReference type="AlphaFoldDB" id="A0A7X6R0R5"/>
<reference evidence="2 3" key="1">
    <citation type="submission" date="2020-04" db="EMBL/GenBank/DDBJ databases">
        <title>MicrobeNet Type strains.</title>
        <authorList>
            <person name="Nicholson A.C."/>
        </authorList>
    </citation>
    <scope>NUCLEOTIDE SEQUENCE [LARGE SCALE GENOMIC DNA]</scope>
    <source>
        <strain evidence="2 3">ATCC BAA-788</strain>
    </source>
</reference>
<dbReference type="Proteomes" id="UP000581206">
    <property type="component" value="Unassembled WGS sequence"/>
</dbReference>
<keyword evidence="1" id="KW-0812">Transmembrane</keyword>
<feature type="transmembrane region" description="Helical" evidence="1">
    <location>
        <begin position="69"/>
        <end position="86"/>
    </location>
</feature>
<name>A0A7X6R0R5_9CELL</name>
<evidence type="ECO:0000313" key="2">
    <source>
        <dbReference type="EMBL" id="NKY24518.1"/>
    </source>
</evidence>
<protein>
    <recommendedName>
        <fullName evidence="4">Integral membrane protein</fullName>
    </recommendedName>
</protein>
<accession>A0A7X6R0R5</accession>
<feature type="transmembrane region" description="Helical" evidence="1">
    <location>
        <begin position="39"/>
        <end position="57"/>
    </location>
</feature>
<proteinExistence type="predicted"/>
<sequence>MDIVYGLLVVLHLIGWAIVLGGCIVTLRQQTFPKGALHGALTALVTGLIMTGLRSAEVAGLDKPDNAKIGVKLVIALVVTVLIWLGRRKPEQVTKGRVGLVLGLTAVNVVIAVLWR</sequence>
<evidence type="ECO:0000313" key="3">
    <source>
        <dbReference type="Proteomes" id="UP000581206"/>
    </source>
</evidence>
<evidence type="ECO:0000256" key="1">
    <source>
        <dbReference type="SAM" id="Phobius"/>
    </source>
</evidence>
<feature type="transmembrane region" description="Helical" evidence="1">
    <location>
        <begin position="6"/>
        <end position="27"/>
    </location>
</feature>
<feature type="transmembrane region" description="Helical" evidence="1">
    <location>
        <begin position="98"/>
        <end position="115"/>
    </location>
</feature>
<comment type="caution">
    <text evidence="2">The sequence shown here is derived from an EMBL/GenBank/DDBJ whole genome shotgun (WGS) entry which is preliminary data.</text>
</comment>
<gene>
    <name evidence="2" type="ORF">HGA03_17810</name>
</gene>
<evidence type="ECO:0008006" key="4">
    <source>
        <dbReference type="Google" id="ProtNLM"/>
    </source>
</evidence>
<dbReference type="RefSeq" id="WP_168631642.1">
    <property type="nucleotide sequence ID" value="NZ_BONL01000017.1"/>
</dbReference>
<keyword evidence="1" id="KW-0472">Membrane</keyword>
<organism evidence="2 3">
    <name type="scientific">Cellulomonas denverensis</name>
    <dbReference type="NCBI Taxonomy" id="264297"/>
    <lineage>
        <taxon>Bacteria</taxon>
        <taxon>Bacillati</taxon>
        <taxon>Actinomycetota</taxon>
        <taxon>Actinomycetes</taxon>
        <taxon>Micrococcales</taxon>
        <taxon>Cellulomonadaceae</taxon>
        <taxon>Cellulomonas</taxon>
    </lineage>
</organism>
<dbReference type="EMBL" id="JAAXOX010000017">
    <property type="protein sequence ID" value="NKY24518.1"/>
    <property type="molecule type" value="Genomic_DNA"/>
</dbReference>